<comment type="caution">
    <text evidence="1">The sequence shown here is derived from an EMBL/GenBank/DDBJ whole genome shotgun (WGS) entry which is preliminary data.</text>
</comment>
<gene>
    <name evidence="1" type="ORF">EPI10_012144</name>
</gene>
<dbReference type="OrthoDB" id="18975at2759"/>
<keyword evidence="2" id="KW-1185">Reference proteome</keyword>
<proteinExistence type="predicted"/>
<sequence>MFFVPCLHHDVSQDWYGLTMEYMALKWNRYTDISTFVPECAFSLRDSDLEDDKSSTSSIRMGRRGIRWELPGGIWIKVNIDVVVGAGSSVAAVGV</sequence>
<organism evidence="1 2">
    <name type="scientific">Gossypium australe</name>
    <dbReference type="NCBI Taxonomy" id="47621"/>
    <lineage>
        <taxon>Eukaryota</taxon>
        <taxon>Viridiplantae</taxon>
        <taxon>Streptophyta</taxon>
        <taxon>Embryophyta</taxon>
        <taxon>Tracheophyta</taxon>
        <taxon>Spermatophyta</taxon>
        <taxon>Magnoliopsida</taxon>
        <taxon>eudicotyledons</taxon>
        <taxon>Gunneridae</taxon>
        <taxon>Pentapetalae</taxon>
        <taxon>rosids</taxon>
        <taxon>malvids</taxon>
        <taxon>Malvales</taxon>
        <taxon>Malvaceae</taxon>
        <taxon>Malvoideae</taxon>
        <taxon>Gossypium</taxon>
    </lineage>
</organism>
<dbReference type="AlphaFoldDB" id="A0A5B6WAP6"/>
<accession>A0A5B6WAP6</accession>
<evidence type="ECO:0000313" key="2">
    <source>
        <dbReference type="Proteomes" id="UP000325315"/>
    </source>
</evidence>
<dbReference type="Proteomes" id="UP000325315">
    <property type="component" value="Unassembled WGS sequence"/>
</dbReference>
<reference evidence="2" key="1">
    <citation type="journal article" date="2019" name="Plant Biotechnol. J.">
        <title>Genome sequencing of the Australian wild diploid species Gossypium australe highlights disease resistance and delayed gland morphogenesis.</title>
        <authorList>
            <person name="Cai Y."/>
            <person name="Cai X."/>
            <person name="Wang Q."/>
            <person name="Wang P."/>
            <person name="Zhang Y."/>
            <person name="Cai C."/>
            <person name="Xu Y."/>
            <person name="Wang K."/>
            <person name="Zhou Z."/>
            <person name="Wang C."/>
            <person name="Geng S."/>
            <person name="Li B."/>
            <person name="Dong Q."/>
            <person name="Hou Y."/>
            <person name="Wang H."/>
            <person name="Ai P."/>
            <person name="Liu Z."/>
            <person name="Yi F."/>
            <person name="Sun M."/>
            <person name="An G."/>
            <person name="Cheng J."/>
            <person name="Zhang Y."/>
            <person name="Shi Q."/>
            <person name="Xie Y."/>
            <person name="Shi X."/>
            <person name="Chang Y."/>
            <person name="Huang F."/>
            <person name="Chen Y."/>
            <person name="Hong S."/>
            <person name="Mi L."/>
            <person name="Sun Q."/>
            <person name="Zhang L."/>
            <person name="Zhou B."/>
            <person name="Peng R."/>
            <person name="Zhang X."/>
            <person name="Liu F."/>
        </authorList>
    </citation>
    <scope>NUCLEOTIDE SEQUENCE [LARGE SCALE GENOMIC DNA]</scope>
    <source>
        <strain evidence="2">cv. PA1801</strain>
    </source>
</reference>
<protein>
    <submittedName>
        <fullName evidence="1">Obscurin-like protein 1</fullName>
    </submittedName>
</protein>
<dbReference type="EMBL" id="SMMG02000004">
    <property type="protein sequence ID" value="KAA3478335.1"/>
    <property type="molecule type" value="Genomic_DNA"/>
</dbReference>
<evidence type="ECO:0000313" key="1">
    <source>
        <dbReference type="EMBL" id="KAA3478335.1"/>
    </source>
</evidence>
<name>A0A5B6WAP6_9ROSI</name>